<dbReference type="InterPro" id="IPR011635">
    <property type="entry name" value="CARDB"/>
</dbReference>
<dbReference type="Pfam" id="PF07705">
    <property type="entry name" value="CARDB"/>
    <property type="match status" value="1"/>
</dbReference>
<evidence type="ECO:0000256" key="2">
    <source>
        <dbReference type="SAM" id="SignalP"/>
    </source>
</evidence>
<evidence type="ECO:0000313" key="4">
    <source>
        <dbReference type="EMBL" id="HIT41188.1"/>
    </source>
</evidence>
<evidence type="ECO:0000259" key="3">
    <source>
        <dbReference type="Pfam" id="PF07705"/>
    </source>
</evidence>
<comment type="caution">
    <text evidence="4">The sequence shown here is derived from an EMBL/GenBank/DDBJ whole genome shotgun (WGS) entry which is preliminary data.</text>
</comment>
<gene>
    <name evidence="4" type="ORF">IAB60_03635</name>
</gene>
<keyword evidence="1" id="KW-0472">Membrane</keyword>
<keyword evidence="1" id="KW-0812">Transmembrane</keyword>
<evidence type="ECO:0000313" key="5">
    <source>
        <dbReference type="Proteomes" id="UP000886860"/>
    </source>
</evidence>
<dbReference type="PANTHER" id="PTHR35902:SF3">
    <property type="entry name" value="NPCBM-ASSOCIATED, NEW3 DOMAIN OF ALPHA-GALACTOSIDASE"/>
    <property type="match status" value="1"/>
</dbReference>
<feature type="signal peptide" evidence="2">
    <location>
        <begin position="1"/>
        <end position="30"/>
    </location>
</feature>
<protein>
    <recommendedName>
        <fullName evidence="3">CARDB domain-containing protein</fullName>
    </recommendedName>
</protein>
<dbReference type="PANTHER" id="PTHR35902">
    <property type="entry name" value="S-LAYER DOMAIN-LIKE PROTEIN-RELATED"/>
    <property type="match status" value="1"/>
</dbReference>
<dbReference type="AlphaFoldDB" id="A0A9D1KE71"/>
<name>A0A9D1KE71_9FIRM</name>
<keyword evidence="1" id="KW-1133">Transmembrane helix</keyword>
<feature type="chain" id="PRO_5038446973" description="CARDB domain-containing protein" evidence="2">
    <location>
        <begin position="31"/>
        <end position="644"/>
    </location>
</feature>
<feature type="transmembrane region" description="Helical" evidence="1">
    <location>
        <begin position="603"/>
        <end position="623"/>
    </location>
</feature>
<accession>A0A9D1KE71</accession>
<dbReference type="Proteomes" id="UP000886860">
    <property type="component" value="Unassembled WGS sequence"/>
</dbReference>
<evidence type="ECO:0000256" key="1">
    <source>
        <dbReference type="SAM" id="Phobius"/>
    </source>
</evidence>
<proteinExistence type="predicted"/>
<feature type="domain" description="CARDB" evidence="3">
    <location>
        <begin position="472"/>
        <end position="560"/>
    </location>
</feature>
<organism evidence="4 5">
    <name type="scientific">Candidatus Caccovicinus merdipullorum</name>
    <dbReference type="NCBI Taxonomy" id="2840724"/>
    <lineage>
        <taxon>Bacteria</taxon>
        <taxon>Bacillati</taxon>
        <taxon>Bacillota</taxon>
        <taxon>Clostridia</taxon>
        <taxon>Eubacteriales</taxon>
        <taxon>Candidatus Caccovicinus</taxon>
    </lineage>
</organism>
<reference evidence="4" key="1">
    <citation type="submission" date="2020-10" db="EMBL/GenBank/DDBJ databases">
        <authorList>
            <person name="Gilroy R."/>
        </authorList>
    </citation>
    <scope>NUCLEOTIDE SEQUENCE</scope>
    <source>
        <strain evidence="4">CHK123-3438</strain>
    </source>
</reference>
<dbReference type="Gene3D" id="2.60.40.10">
    <property type="entry name" value="Immunoglobulins"/>
    <property type="match status" value="1"/>
</dbReference>
<dbReference type="InterPro" id="IPR013783">
    <property type="entry name" value="Ig-like_fold"/>
</dbReference>
<dbReference type="EMBL" id="DVKS01000060">
    <property type="protein sequence ID" value="HIT41188.1"/>
    <property type="molecule type" value="Genomic_DNA"/>
</dbReference>
<sequence>MRRVLKQIGAAFLAAAIVLALPGTGTDARAAYENVLDDRLYDNEFLVIRRDPTGKVGKTMNIPVIIQAPYEMEDVWVGISRDISYYYEMPEDGGTESGVQNTFPFEINESTFEPKKLGDIKEGNTKSITLTARVRRDMKEGYYCIPISIYQGGKDGSEETDFMNVWIGASTASDTDESDEDTEAIAFVMGEGQSTPYGTYPNVMNFGINFRNKSKMDAYDVTVSMVLSKSDDEFPFMINDGNYDRHFDVIAAGETVTLPYSMAIREESYTGFYPIKFNVTYRESIDGDKKISEGPGAFTDAKTGATQSTDTSVQSLSYEFYVHITSKEREDSLGDFNENDRSKARIIVESMRTEPERIMAGEEFDLILNMKNASTDVSASNILFTLEPEKVDNTSVFSTESGSASVVVNSLPAGASTELRVRFMSKAGIDQRSYSITIKEKYDSPEFKNAEESVTVDIPIYQQARLSTSTFDIMPESIEVGSETNIMFGINNTGRIQLYNVNARFEADSIKTTEAYVGNIEPGQTGNVDVMVSGVAPTADDGKVRVIISYEDENGAVTEVEKELTLFVTEPLPEFDESMYTDMEGMEADAPAGLWDDPVKRNLAIAGGVAAAAAVIAGTVIFVKHRKKKKQQREEEEGIDDDIS</sequence>
<reference evidence="4" key="2">
    <citation type="journal article" date="2021" name="PeerJ">
        <title>Extensive microbial diversity within the chicken gut microbiome revealed by metagenomics and culture.</title>
        <authorList>
            <person name="Gilroy R."/>
            <person name="Ravi A."/>
            <person name="Getino M."/>
            <person name="Pursley I."/>
            <person name="Horton D.L."/>
            <person name="Alikhan N.F."/>
            <person name="Baker D."/>
            <person name="Gharbi K."/>
            <person name="Hall N."/>
            <person name="Watson M."/>
            <person name="Adriaenssens E.M."/>
            <person name="Foster-Nyarko E."/>
            <person name="Jarju S."/>
            <person name="Secka A."/>
            <person name="Antonio M."/>
            <person name="Oren A."/>
            <person name="Chaudhuri R.R."/>
            <person name="La Ragione R."/>
            <person name="Hildebrand F."/>
            <person name="Pallen M.J."/>
        </authorList>
    </citation>
    <scope>NUCLEOTIDE SEQUENCE</scope>
    <source>
        <strain evidence="4">CHK123-3438</strain>
    </source>
</reference>
<keyword evidence="2" id="KW-0732">Signal</keyword>